<feature type="repeat" description="ANK" evidence="3">
    <location>
        <begin position="205"/>
        <end position="237"/>
    </location>
</feature>
<dbReference type="InterPro" id="IPR036770">
    <property type="entry name" value="Ankyrin_rpt-contain_sf"/>
</dbReference>
<dbReference type="AlphaFoldDB" id="A0A9P8UN60"/>
<dbReference type="PROSITE" id="PS50297">
    <property type="entry name" value="ANK_REP_REGION"/>
    <property type="match status" value="5"/>
</dbReference>
<evidence type="ECO:0000256" key="1">
    <source>
        <dbReference type="ARBA" id="ARBA00022737"/>
    </source>
</evidence>
<dbReference type="RefSeq" id="XP_045959395.1">
    <property type="nucleotide sequence ID" value="XM_046095606.1"/>
</dbReference>
<evidence type="ECO:0000313" key="5">
    <source>
        <dbReference type="Proteomes" id="UP000758603"/>
    </source>
</evidence>
<protein>
    <submittedName>
        <fullName evidence="4">Ankyrin repeat-containing domain protein</fullName>
    </submittedName>
</protein>
<accession>A0A9P8UN60</accession>
<dbReference type="SUPFAM" id="SSF48403">
    <property type="entry name" value="Ankyrin repeat"/>
    <property type="match status" value="2"/>
</dbReference>
<keyword evidence="1" id="KW-0677">Repeat</keyword>
<gene>
    <name evidence="4" type="ORF">BKA67DRAFT_226915</name>
</gene>
<keyword evidence="2 3" id="KW-0040">ANK repeat</keyword>
<proteinExistence type="predicted"/>
<feature type="repeat" description="ANK" evidence="3">
    <location>
        <begin position="244"/>
        <end position="277"/>
    </location>
</feature>
<dbReference type="PROSITE" id="PS50088">
    <property type="entry name" value="ANK_REPEAT"/>
    <property type="match status" value="7"/>
</dbReference>
<feature type="repeat" description="ANK" evidence="3">
    <location>
        <begin position="620"/>
        <end position="654"/>
    </location>
</feature>
<feature type="repeat" description="ANK" evidence="3">
    <location>
        <begin position="154"/>
        <end position="186"/>
    </location>
</feature>
<dbReference type="Gene3D" id="1.25.40.20">
    <property type="entry name" value="Ankyrin repeat-containing domain"/>
    <property type="match status" value="4"/>
</dbReference>
<evidence type="ECO:0000256" key="2">
    <source>
        <dbReference type="ARBA" id="ARBA00023043"/>
    </source>
</evidence>
<feature type="repeat" description="ANK" evidence="3">
    <location>
        <begin position="278"/>
        <end position="315"/>
    </location>
</feature>
<dbReference type="Proteomes" id="UP000758603">
    <property type="component" value="Unassembled WGS sequence"/>
</dbReference>
<evidence type="ECO:0000313" key="4">
    <source>
        <dbReference type="EMBL" id="KAH6655130.1"/>
    </source>
</evidence>
<dbReference type="Pfam" id="PF00023">
    <property type="entry name" value="Ank"/>
    <property type="match status" value="1"/>
</dbReference>
<dbReference type="Pfam" id="PF12796">
    <property type="entry name" value="Ank_2"/>
    <property type="match status" value="3"/>
</dbReference>
<dbReference type="PANTHER" id="PTHR24126:SF14">
    <property type="entry name" value="ANK_REP_REGION DOMAIN-CONTAINING PROTEIN"/>
    <property type="match status" value="1"/>
</dbReference>
<evidence type="ECO:0000256" key="3">
    <source>
        <dbReference type="PROSITE-ProRule" id="PRU00023"/>
    </source>
</evidence>
<dbReference type="GeneID" id="70124499"/>
<feature type="repeat" description="ANK" evidence="3">
    <location>
        <begin position="655"/>
        <end position="687"/>
    </location>
</feature>
<organism evidence="4 5">
    <name type="scientific">Truncatella angustata</name>
    <dbReference type="NCBI Taxonomy" id="152316"/>
    <lineage>
        <taxon>Eukaryota</taxon>
        <taxon>Fungi</taxon>
        <taxon>Dikarya</taxon>
        <taxon>Ascomycota</taxon>
        <taxon>Pezizomycotina</taxon>
        <taxon>Sordariomycetes</taxon>
        <taxon>Xylariomycetidae</taxon>
        <taxon>Amphisphaeriales</taxon>
        <taxon>Sporocadaceae</taxon>
        <taxon>Truncatella</taxon>
    </lineage>
</organism>
<dbReference type="InterPro" id="IPR002110">
    <property type="entry name" value="Ankyrin_rpt"/>
</dbReference>
<comment type="caution">
    <text evidence="4">The sequence shown here is derived from an EMBL/GenBank/DDBJ whole genome shotgun (WGS) entry which is preliminary data.</text>
</comment>
<keyword evidence="5" id="KW-1185">Reference proteome</keyword>
<dbReference type="PRINTS" id="PR01415">
    <property type="entry name" value="ANKYRIN"/>
</dbReference>
<feature type="repeat" description="ANK" evidence="3">
    <location>
        <begin position="405"/>
        <end position="437"/>
    </location>
</feature>
<dbReference type="OrthoDB" id="341259at2759"/>
<dbReference type="SMART" id="SM00248">
    <property type="entry name" value="ANK"/>
    <property type="match status" value="12"/>
</dbReference>
<dbReference type="EMBL" id="JAGPXC010000003">
    <property type="protein sequence ID" value="KAH6655130.1"/>
    <property type="molecule type" value="Genomic_DNA"/>
</dbReference>
<reference evidence="4" key="1">
    <citation type="journal article" date="2021" name="Nat. Commun.">
        <title>Genetic determinants of endophytism in the Arabidopsis root mycobiome.</title>
        <authorList>
            <person name="Mesny F."/>
            <person name="Miyauchi S."/>
            <person name="Thiergart T."/>
            <person name="Pickel B."/>
            <person name="Atanasova L."/>
            <person name="Karlsson M."/>
            <person name="Huettel B."/>
            <person name="Barry K.W."/>
            <person name="Haridas S."/>
            <person name="Chen C."/>
            <person name="Bauer D."/>
            <person name="Andreopoulos W."/>
            <person name="Pangilinan J."/>
            <person name="LaButti K."/>
            <person name="Riley R."/>
            <person name="Lipzen A."/>
            <person name="Clum A."/>
            <person name="Drula E."/>
            <person name="Henrissat B."/>
            <person name="Kohler A."/>
            <person name="Grigoriev I.V."/>
            <person name="Martin F.M."/>
            <person name="Hacquard S."/>
        </authorList>
    </citation>
    <scope>NUCLEOTIDE SEQUENCE</scope>
    <source>
        <strain evidence="4">MPI-SDFR-AT-0073</strain>
    </source>
</reference>
<sequence length="762" mass="82796">MMASIQSLPYELVCIINSSLPDKSSSNFGRSCRFIYATVNPALYRRAKAMIGVLFWAVEKENIGTIEKLIAAGADTNCVWEEEIWHDQREPLSINYLSQPFGPSYRGSLATNVTSNGPDTSPHTLASYEAQLMQLNNSRSRRARLGRNMTAIEIRHTPIHLAVRSGNGPITELLLSHGADVNSISKRMCDCRPLYRTYLAIDPEYEWTPLHIAMCGNRLSTMKLLMARGASFNVGCQGNEEVSLGVTALHSASILGNLSVLVAVLQHYAPDINTPDTTGLTPLLWAYLSEYLGKTLWKVIEFLLEQGANINAVDEHGDSLLLIACNIGRFDDAVWLIEHGADVRLTARRSGTTALHTICKVTYNDATSGRSASQRNAVRFPNSKRLVLARTLLEAGADVDAMDAEGDVALVSAARCCHLGLIELLLDHGANPNVRAKRDETALLAACSTPASVPAYVLKDTVELLLERGASIHAQTDIGKTVLDVLCVLRSNSSMYTNSDREVIASMVRTFLRSGIRPIGAPGSEQSLVLQYFMGGYLACSKLLIEYGAMHPTPNGLKKMIAHAIKCDDIEAIQFVLSFEGAKKLMATPSRLAASLKTATDGVVELLMDNGAPYKYITKDGTSCLHYACARPLLKIDFFRKLLEGGANLNASTKKGLTPLKAAIKIRRLELVELLLEYGADPDYTGSAEVAISGESSPLVMASQSGRMDILAALLRRSKDAHNPLWQQISSADPTGPGNALNNGGQQLAQRPGVSWTIVDLK</sequence>
<name>A0A9P8UN60_9PEZI</name>
<dbReference type="PANTHER" id="PTHR24126">
    <property type="entry name" value="ANKYRIN REPEAT, PH AND SEC7 DOMAIN CONTAINING PROTEIN SECG-RELATED"/>
    <property type="match status" value="1"/>
</dbReference>